<comment type="caution">
    <text evidence="1">The sequence shown here is derived from an EMBL/GenBank/DDBJ whole genome shotgun (WGS) entry which is preliminary data.</text>
</comment>
<proteinExistence type="predicted"/>
<organism evidence="1 2">
    <name type="scientific">Diversispora epigaea</name>
    <dbReference type="NCBI Taxonomy" id="1348612"/>
    <lineage>
        <taxon>Eukaryota</taxon>
        <taxon>Fungi</taxon>
        <taxon>Fungi incertae sedis</taxon>
        <taxon>Mucoromycota</taxon>
        <taxon>Glomeromycotina</taxon>
        <taxon>Glomeromycetes</taxon>
        <taxon>Diversisporales</taxon>
        <taxon>Diversisporaceae</taxon>
        <taxon>Diversispora</taxon>
    </lineage>
</organism>
<sequence>MSSLTRLNILPSSLILSSSPLKNMEVYVENNKEYIPLLTSCQRSLENSESDLKDEKEDTTSVRIGACRTVCKTASEFLKELKIDKNVKFNWDVRSDIVINGILTKVEHKRRWPKQMSTNAVKVHSIFGSESKKFLKIPKIIDDYNHNMNEQKEFHYKLVWNFVDLTNDITEVQLRAVDTLFTANLLDPPVSLTTNVDSLISKEITPSQKHDLLFNINHLLELSVQEFNNDWWSLISNVWTVNLVLEKKEFQVTNDEKQKFVRLTYSPNYTHSLEESDKIKRLQIIRNLVEQEALKNYRTPAILNAVKEYVAERMDMDACVKELRCKEIINIKYKVHGALDVHLIGNTNHKLNIQESLLFLENQKYLVEHVDAHFFVSNKDSDTIVEALKTIRRFASNIEANSIKMAFPEFKNGEQECDTIFCTVHLVRTWMTKIYEHSPLLLQVISTNSLESYHSELKRTTSLQHDLIDVYLGARQHSPLLLQVISTNSLESYHSELKRTTSLQHDLIDVYLGGVCHKVIELNQKKRADSEYITFEFPCAVEKRIEKSKAAPKLTSLSCNCLFHRQYLLPYRHIFHEHMYGFTKLLITDAWAKFQFMFEENGFDVYTLGMVGAVDRDLPSK</sequence>
<dbReference type="OrthoDB" id="5330842at2759"/>
<dbReference type="Proteomes" id="UP000266861">
    <property type="component" value="Unassembled WGS sequence"/>
</dbReference>
<dbReference type="AlphaFoldDB" id="A0A397HIA1"/>
<name>A0A397HIA1_9GLOM</name>
<accession>A0A397HIA1</accession>
<dbReference type="EMBL" id="PQFF01000305">
    <property type="protein sequence ID" value="RHZ62891.1"/>
    <property type="molecule type" value="Genomic_DNA"/>
</dbReference>
<keyword evidence="2" id="KW-1185">Reference proteome</keyword>
<protein>
    <recommendedName>
        <fullName evidence="3">MULE transposase domain-containing protein</fullName>
    </recommendedName>
</protein>
<evidence type="ECO:0008006" key="3">
    <source>
        <dbReference type="Google" id="ProtNLM"/>
    </source>
</evidence>
<gene>
    <name evidence="1" type="ORF">Glove_334g17</name>
</gene>
<evidence type="ECO:0000313" key="2">
    <source>
        <dbReference type="Proteomes" id="UP000266861"/>
    </source>
</evidence>
<evidence type="ECO:0000313" key="1">
    <source>
        <dbReference type="EMBL" id="RHZ62891.1"/>
    </source>
</evidence>
<reference evidence="1 2" key="1">
    <citation type="submission" date="2018-08" db="EMBL/GenBank/DDBJ databases">
        <title>Genome and evolution of the arbuscular mycorrhizal fungus Diversispora epigaea (formerly Glomus versiforme) and its bacterial endosymbionts.</title>
        <authorList>
            <person name="Sun X."/>
            <person name="Fei Z."/>
            <person name="Harrison M."/>
        </authorList>
    </citation>
    <scope>NUCLEOTIDE SEQUENCE [LARGE SCALE GENOMIC DNA]</scope>
    <source>
        <strain evidence="1 2">IT104</strain>
    </source>
</reference>